<organism evidence="10 11">
    <name type="scientific">Fusobacterium hominis</name>
    <dbReference type="NCBI Taxonomy" id="2764326"/>
    <lineage>
        <taxon>Bacteria</taxon>
        <taxon>Fusobacteriati</taxon>
        <taxon>Fusobacteriota</taxon>
        <taxon>Fusobacteriia</taxon>
        <taxon>Fusobacteriales</taxon>
        <taxon>Fusobacteriaceae</taxon>
        <taxon>Fusobacterium</taxon>
    </lineage>
</organism>
<keyword evidence="2" id="KW-0520">NAD</keyword>
<evidence type="ECO:0000256" key="4">
    <source>
        <dbReference type="ARBA" id="ARBA00034327"/>
    </source>
</evidence>
<dbReference type="GO" id="GO:0051607">
    <property type="term" value="P:defense response to virus"/>
    <property type="evidence" value="ECO:0007669"/>
    <property type="project" value="UniProtKB-KW"/>
</dbReference>
<dbReference type="InterPro" id="IPR041486">
    <property type="entry name" value="ThsA_STALD"/>
</dbReference>
<dbReference type="GO" id="GO:0003953">
    <property type="term" value="F:NAD+ nucleosidase activity"/>
    <property type="evidence" value="ECO:0007669"/>
    <property type="project" value="UniProtKB-EC"/>
</dbReference>
<dbReference type="InterPro" id="IPR026590">
    <property type="entry name" value="Ssirtuin_cat_dom"/>
</dbReference>
<evidence type="ECO:0000313" key="11">
    <source>
        <dbReference type="Proteomes" id="UP000515913"/>
    </source>
</evidence>
<name>A0A7G9GYB8_9FUSO</name>
<evidence type="ECO:0000256" key="8">
    <source>
        <dbReference type="PROSITE-ProRule" id="PRU00236"/>
    </source>
</evidence>
<keyword evidence="3" id="KW-0051">Antiviral defense</keyword>
<feature type="domain" description="Deacetylase sirtuin-type" evidence="9">
    <location>
        <begin position="1"/>
        <end position="278"/>
    </location>
</feature>
<keyword evidence="1" id="KW-0378">Hydrolase</keyword>
<protein>
    <recommendedName>
        <fullName evidence="6">NAD(+) hydrolase ThsA</fullName>
        <ecNumber evidence="4">3.2.2.5</ecNumber>
    </recommendedName>
</protein>
<evidence type="ECO:0000256" key="6">
    <source>
        <dbReference type="ARBA" id="ARBA00035033"/>
    </source>
</evidence>
<evidence type="ECO:0000256" key="2">
    <source>
        <dbReference type="ARBA" id="ARBA00023027"/>
    </source>
</evidence>
<dbReference type="EMBL" id="CP060637">
    <property type="protein sequence ID" value="QNM15800.1"/>
    <property type="molecule type" value="Genomic_DNA"/>
</dbReference>
<comment type="caution">
    <text evidence="8">Lacks conserved residue(s) required for the propagation of feature annotation.</text>
</comment>
<dbReference type="SUPFAM" id="SSF52467">
    <property type="entry name" value="DHS-like NAD/FAD-binding domain"/>
    <property type="match status" value="1"/>
</dbReference>
<comment type="catalytic activity">
    <reaction evidence="7">
        <text>NAD(+) + H2O = ADP-D-ribose + nicotinamide + H(+)</text>
        <dbReference type="Rhea" id="RHEA:16301"/>
        <dbReference type="ChEBI" id="CHEBI:15377"/>
        <dbReference type="ChEBI" id="CHEBI:15378"/>
        <dbReference type="ChEBI" id="CHEBI:17154"/>
        <dbReference type="ChEBI" id="CHEBI:57540"/>
        <dbReference type="ChEBI" id="CHEBI:57967"/>
        <dbReference type="EC" id="3.2.2.5"/>
    </reaction>
    <physiologicalReaction direction="left-to-right" evidence="7">
        <dbReference type="Rhea" id="RHEA:16302"/>
    </physiologicalReaction>
</comment>
<accession>A0A7G9GYB8</accession>
<dbReference type="EC" id="3.2.2.5" evidence="4"/>
<sequence>MNKDIKSFIKKYVDEIKNKNAALFIGAGFSKPVGFINWKELLKDMADELNLDVDKENDLISLAQYYCNKKGGNRFYINQTIKNNFSSTNNNSKNHEIIARLPIFSYWTTNYDTLIEEALKSNHRIPDVKRKNADLSLTEPNRDSIVYKMHGDISSPNEAIIIKEDYETYDRKFLPFVNTLKGDLISKTFLFLGFSFTDPNINYILSRIKVEYDEGNVRQHYAILKKLELSEFKNEDEYKYFENKFSLFIEDLKRYQIEVLLIDSYSEITLILEEIEKKLNQNTIFISGSATSYEPYSPEEAKNFIRDLSKELIKKNYNIVSGFGLGVGSEVIVGALEELYMNTKQINENRLLLRPFPQGIQDDETRKLLWTKYRKDMISHSGITLFLFGNKLFNEDIILANGMEEEYKISKENGNIIIPIGLTGYVAKNIYTELSKINPKYFEENKKLFDKLNNGTSLDKELINTILELLKTIIK</sequence>
<evidence type="ECO:0000313" key="10">
    <source>
        <dbReference type="EMBL" id="QNM15800.1"/>
    </source>
</evidence>
<evidence type="ECO:0000256" key="5">
    <source>
        <dbReference type="ARBA" id="ARBA00035014"/>
    </source>
</evidence>
<evidence type="ECO:0000259" key="9">
    <source>
        <dbReference type="PROSITE" id="PS50305"/>
    </source>
</evidence>
<dbReference type="KEGG" id="fho:H9Q81_02875"/>
<evidence type="ECO:0000256" key="7">
    <source>
        <dbReference type="ARBA" id="ARBA00047575"/>
    </source>
</evidence>
<reference evidence="10 11" key="1">
    <citation type="submission" date="2020-08" db="EMBL/GenBank/DDBJ databases">
        <authorList>
            <person name="Liu C."/>
            <person name="Sun Q."/>
        </authorList>
    </citation>
    <scope>NUCLEOTIDE SEQUENCE [LARGE SCALE GENOMIC DNA]</scope>
    <source>
        <strain evidence="10 11">NSJ-57</strain>
    </source>
</reference>
<comment type="similarity">
    <text evidence="5">Belongs to the soluble Thoeris ThsA family.</text>
</comment>
<evidence type="ECO:0000256" key="1">
    <source>
        <dbReference type="ARBA" id="ARBA00022801"/>
    </source>
</evidence>
<dbReference type="Pfam" id="PF13289">
    <property type="entry name" value="SIR2_2"/>
    <property type="match status" value="1"/>
</dbReference>
<dbReference type="PROSITE" id="PS50305">
    <property type="entry name" value="SIRTUIN"/>
    <property type="match status" value="1"/>
</dbReference>
<dbReference type="RefSeq" id="WP_187423095.1">
    <property type="nucleotide sequence ID" value="NZ_CP060637.1"/>
</dbReference>
<dbReference type="CDD" id="cd01406">
    <property type="entry name" value="SIR2-like"/>
    <property type="match status" value="1"/>
</dbReference>
<keyword evidence="11" id="KW-1185">Reference proteome</keyword>
<proteinExistence type="inferred from homology"/>
<dbReference type="Proteomes" id="UP000515913">
    <property type="component" value="Chromosome"/>
</dbReference>
<dbReference type="AlphaFoldDB" id="A0A7G9GYB8"/>
<dbReference type="Pfam" id="PF18185">
    <property type="entry name" value="STALD"/>
    <property type="match status" value="1"/>
</dbReference>
<gene>
    <name evidence="10" type="ORF">H9Q81_02875</name>
</gene>
<dbReference type="InterPro" id="IPR029035">
    <property type="entry name" value="DHS-like_NAD/FAD-binding_dom"/>
</dbReference>
<evidence type="ECO:0000256" key="3">
    <source>
        <dbReference type="ARBA" id="ARBA00023118"/>
    </source>
</evidence>